<dbReference type="KEGG" id="cts:Ctha_0044"/>
<organism evidence="2 3">
    <name type="scientific">Chloroherpeton thalassium (strain ATCC 35110 / GB-78)</name>
    <dbReference type="NCBI Taxonomy" id="517418"/>
    <lineage>
        <taxon>Bacteria</taxon>
        <taxon>Pseudomonadati</taxon>
        <taxon>Chlorobiota</taxon>
        <taxon>Chlorobiia</taxon>
        <taxon>Chlorobiales</taxon>
        <taxon>Chloroherpetonaceae</taxon>
        <taxon>Chloroherpeton</taxon>
    </lineage>
</organism>
<protein>
    <submittedName>
        <fullName evidence="2">Uncharacterized protein</fullName>
    </submittedName>
</protein>
<dbReference type="AlphaFoldDB" id="B3QSC5"/>
<accession>B3QSC5</accession>
<dbReference type="EMBL" id="CP001100">
    <property type="protein sequence ID" value="ACF12516.1"/>
    <property type="molecule type" value="Genomic_DNA"/>
</dbReference>
<name>B3QSC5_CHLT3</name>
<dbReference type="HOGENOM" id="CLU_2421633_0_0_10"/>
<dbReference type="Proteomes" id="UP000001208">
    <property type="component" value="Chromosome"/>
</dbReference>
<sequence>MAEPLKRPTPTAKVAPKEAPNAPAAPAAPAEPKAAASAAAPSQGNFVSDRANFDQMSAIEHAEFVIKTVLSVPVATLNMARDSFKRLTNQI</sequence>
<proteinExistence type="predicted"/>
<gene>
    <name evidence="2" type="ordered locus">Ctha_0044</name>
</gene>
<feature type="region of interest" description="Disordered" evidence="1">
    <location>
        <begin position="1"/>
        <end position="45"/>
    </location>
</feature>
<evidence type="ECO:0000313" key="3">
    <source>
        <dbReference type="Proteomes" id="UP000001208"/>
    </source>
</evidence>
<feature type="compositionally biased region" description="Low complexity" evidence="1">
    <location>
        <begin position="17"/>
        <end position="42"/>
    </location>
</feature>
<keyword evidence="3" id="KW-1185">Reference proteome</keyword>
<reference evidence="2 3" key="1">
    <citation type="submission" date="2008-06" db="EMBL/GenBank/DDBJ databases">
        <title>Complete sequence of Chloroherpeton thalassium ATCC 35110.</title>
        <authorList>
            <consortium name="US DOE Joint Genome Institute"/>
            <person name="Lucas S."/>
            <person name="Copeland A."/>
            <person name="Lapidus A."/>
            <person name="Glavina del Rio T."/>
            <person name="Dalin E."/>
            <person name="Tice H."/>
            <person name="Bruce D."/>
            <person name="Goodwin L."/>
            <person name="Pitluck S."/>
            <person name="Schmutz J."/>
            <person name="Larimer F."/>
            <person name="Land M."/>
            <person name="Hauser L."/>
            <person name="Kyrpides N."/>
            <person name="Mikhailova N."/>
            <person name="Liu Z."/>
            <person name="Li T."/>
            <person name="Zhao F."/>
            <person name="Overmann J."/>
            <person name="Bryant D.A."/>
            <person name="Richardson P."/>
        </authorList>
    </citation>
    <scope>NUCLEOTIDE SEQUENCE [LARGE SCALE GENOMIC DNA]</scope>
    <source>
        <strain evidence="3">ATCC 35110 / GB-78</strain>
    </source>
</reference>
<evidence type="ECO:0000256" key="1">
    <source>
        <dbReference type="SAM" id="MobiDB-lite"/>
    </source>
</evidence>
<dbReference type="RefSeq" id="WP_012498600.1">
    <property type="nucleotide sequence ID" value="NC_011026.1"/>
</dbReference>
<evidence type="ECO:0000313" key="2">
    <source>
        <dbReference type="EMBL" id="ACF12516.1"/>
    </source>
</evidence>